<evidence type="ECO:0000313" key="4">
    <source>
        <dbReference type="Proteomes" id="UP000663861"/>
    </source>
</evidence>
<organism evidence="3 4">
    <name type="scientific">Rhizoctonia solani</name>
    <dbReference type="NCBI Taxonomy" id="456999"/>
    <lineage>
        <taxon>Eukaryota</taxon>
        <taxon>Fungi</taxon>
        <taxon>Dikarya</taxon>
        <taxon>Basidiomycota</taxon>
        <taxon>Agaricomycotina</taxon>
        <taxon>Agaricomycetes</taxon>
        <taxon>Cantharellales</taxon>
        <taxon>Ceratobasidiaceae</taxon>
        <taxon>Rhizoctonia</taxon>
    </lineage>
</organism>
<protein>
    <submittedName>
        <fullName evidence="3">Uncharacterized protein</fullName>
    </submittedName>
</protein>
<feature type="region of interest" description="Disordered" evidence="1">
    <location>
        <begin position="79"/>
        <end position="117"/>
    </location>
</feature>
<evidence type="ECO:0000313" key="3">
    <source>
        <dbReference type="EMBL" id="CAE6517241.1"/>
    </source>
</evidence>
<dbReference type="Proteomes" id="UP000663888">
    <property type="component" value="Unassembled WGS sequence"/>
</dbReference>
<proteinExistence type="predicted"/>
<sequence length="212" mass="23576">MCFPEARSLIVDRTHPHRVLFILADLICKLFFTTCSSPLPPPYLLGRAHPLFVRLVASHPLHSFPHTTRIRTTMAEVGSTSFTEDWDRTTPAPSTPPTNSRILPDGTPGGGSRSLGDLMKLHAEHGKENLQLNPQEEQRLEEELARWVNSEEDDETYFGRRSLDDASVRPRAAADFGRPRGQSESGANGQEPRERKDSSKMLIPGRGVIAGK</sequence>
<dbReference type="AlphaFoldDB" id="A0A8H3HC43"/>
<dbReference type="Proteomes" id="UP000663861">
    <property type="component" value="Unassembled WGS sequence"/>
</dbReference>
<accession>A0A8H3HC43</accession>
<evidence type="ECO:0000256" key="1">
    <source>
        <dbReference type="SAM" id="MobiDB-lite"/>
    </source>
</evidence>
<gene>
    <name evidence="3" type="ORF">RDB_LOCUS149308</name>
    <name evidence="2" type="ORF">RDB_LOCUS30013</name>
</gene>
<name>A0A8H3HC43_9AGAM</name>
<dbReference type="EMBL" id="CAJMWX010000753">
    <property type="protein sequence ID" value="CAE6427156.1"/>
    <property type="molecule type" value="Genomic_DNA"/>
</dbReference>
<evidence type="ECO:0000313" key="2">
    <source>
        <dbReference type="EMBL" id="CAE6427156.1"/>
    </source>
</evidence>
<dbReference type="EMBL" id="CAJMWY010004068">
    <property type="protein sequence ID" value="CAE6517241.1"/>
    <property type="molecule type" value="Genomic_DNA"/>
</dbReference>
<feature type="compositionally biased region" description="Basic and acidic residues" evidence="1">
    <location>
        <begin position="158"/>
        <end position="168"/>
    </location>
</feature>
<feature type="region of interest" description="Disordered" evidence="1">
    <location>
        <begin position="158"/>
        <end position="212"/>
    </location>
</feature>
<comment type="caution">
    <text evidence="3">The sequence shown here is derived from an EMBL/GenBank/DDBJ whole genome shotgun (WGS) entry which is preliminary data.</text>
</comment>
<reference evidence="3" key="1">
    <citation type="submission" date="2021-01" db="EMBL/GenBank/DDBJ databases">
        <authorList>
            <person name="Kaushik A."/>
        </authorList>
    </citation>
    <scope>NUCLEOTIDE SEQUENCE</scope>
    <source>
        <strain evidence="2">AG4-R118</strain>
        <strain evidence="3">AG4-RS23</strain>
    </source>
</reference>